<dbReference type="RefSeq" id="WP_015220496.1">
    <property type="nucleotide sequence ID" value="NZ_WMIA01000004.1"/>
</dbReference>
<evidence type="ECO:0000256" key="1">
    <source>
        <dbReference type="SAM" id="Phobius"/>
    </source>
</evidence>
<keyword evidence="1" id="KW-0472">Membrane</keyword>
<keyword evidence="1" id="KW-1133">Transmembrane helix</keyword>
<dbReference type="AlphaFoldDB" id="A0A844GQU6"/>
<sequence length="102" mass="11473">MNSNQQPQWKKKLEEIEAEISNSSQNPLNAINSEKSKNIFMQVKNWFISLPAVGKVIVGLFGFAVTISLLKAVFSLVQLAISLAFLSVIVYFVYQFFIKSKA</sequence>
<evidence type="ECO:0000313" key="3">
    <source>
        <dbReference type="Proteomes" id="UP000437131"/>
    </source>
</evidence>
<proteinExistence type="predicted"/>
<organism evidence="2 3">
    <name type="scientific">Cyanobacterium aponinum 0216</name>
    <dbReference type="NCBI Taxonomy" id="2676140"/>
    <lineage>
        <taxon>Bacteria</taxon>
        <taxon>Bacillati</taxon>
        <taxon>Cyanobacteriota</taxon>
        <taxon>Cyanophyceae</taxon>
        <taxon>Oscillatoriophycideae</taxon>
        <taxon>Chroococcales</taxon>
        <taxon>Geminocystaceae</taxon>
        <taxon>Cyanobacterium</taxon>
    </lineage>
</organism>
<evidence type="ECO:0000313" key="2">
    <source>
        <dbReference type="EMBL" id="MTF38280.1"/>
    </source>
</evidence>
<name>A0A844GQU6_9CHRO</name>
<feature type="transmembrane region" description="Helical" evidence="1">
    <location>
        <begin position="46"/>
        <end position="70"/>
    </location>
</feature>
<accession>A0A844GQU6</accession>
<gene>
    <name evidence="2" type="ORF">GGC33_05010</name>
</gene>
<feature type="transmembrane region" description="Helical" evidence="1">
    <location>
        <begin position="76"/>
        <end position="97"/>
    </location>
</feature>
<protein>
    <submittedName>
        <fullName evidence="2">Uncharacterized protein</fullName>
    </submittedName>
</protein>
<keyword evidence="1" id="KW-0812">Transmembrane</keyword>
<comment type="caution">
    <text evidence="2">The sequence shown here is derived from an EMBL/GenBank/DDBJ whole genome shotgun (WGS) entry which is preliminary data.</text>
</comment>
<dbReference type="EMBL" id="WMIA01000004">
    <property type="protein sequence ID" value="MTF38280.1"/>
    <property type="molecule type" value="Genomic_DNA"/>
</dbReference>
<dbReference type="Proteomes" id="UP000437131">
    <property type="component" value="Unassembled WGS sequence"/>
</dbReference>
<reference evidence="2 3" key="1">
    <citation type="submission" date="2019-11" db="EMBL/GenBank/DDBJ databases">
        <title>Isolation of a new High Light Tolerant Cyanobacteria.</title>
        <authorList>
            <person name="Dobson Z."/>
            <person name="Vaughn N."/>
            <person name="Vaughn M."/>
            <person name="Fromme P."/>
            <person name="Mazor Y."/>
        </authorList>
    </citation>
    <scope>NUCLEOTIDE SEQUENCE [LARGE SCALE GENOMIC DNA]</scope>
    <source>
        <strain evidence="2 3">0216</strain>
    </source>
</reference>